<feature type="transmembrane region" description="Helical" evidence="1">
    <location>
        <begin position="28"/>
        <end position="48"/>
    </location>
</feature>
<feature type="transmembrane region" description="Helical" evidence="1">
    <location>
        <begin position="132"/>
        <end position="154"/>
    </location>
</feature>
<protein>
    <recommendedName>
        <fullName evidence="4">Transmembrane protein</fullName>
    </recommendedName>
</protein>
<dbReference type="AlphaFoldDB" id="A0AAU4K1D1"/>
<feature type="transmembrane region" description="Helical" evidence="1">
    <location>
        <begin position="257"/>
        <end position="276"/>
    </location>
</feature>
<dbReference type="Proteomes" id="UP001432128">
    <property type="component" value="Chromosome"/>
</dbReference>
<feature type="transmembrane region" description="Helical" evidence="1">
    <location>
        <begin position="99"/>
        <end position="120"/>
    </location>
</feature>
<keyword evidence="1" id="KW-0472">Membrane</keyword>
<accession>A0AAU4K1D1</accession>
<evidence type="ECO:0000313" key="3">
    <source>
        <dbReference type="Proteomes" id="UP001432128"/>
    </source>
</evidence>
<gene>
    <name evidence="2" type="ORF">OG579_19545</name>
</gene>
<feature type="transmembrane region" description="Helical" evidence="1">
    <location>
        <begin position="387"/>
        <end position="406"/>
    </location>
</feature>
<organism evidence="2 3">
    <name type="scientific">Williamsia herbipolensis</name>
    <dbReference type="NCBI Taxonomy" id="1603258"/>
    <lineage>
        <taxon>Bacteria</taxon>
        <taxon>Bacillati</taxon>
        <taxon>Actinomycetota</taxon>
        <taxon>Actinomycetes</taxon>
        <taxon>Mycobacteriales</taxon>
        <taxon>Nocardiaceae</taxon>
        <taxon>Williamsia</taxon>
    </lineage>
</organism>
<evidence type="ECO:0008006" key="4">
    <source>
        <dbReference type="Google" id="ProtNLM"/>
    </source>
</evidence>
<feature type="transmembrane region" description="Helical" evidence="1">
    <location>
        <begin position="325"/>
        <end position="343"/>
    </location>
</feature>
<dbReference type="EMBL" id="CP108021">
    <property type="protein sequence ID" value="WUM19860.1"/>
    <property type="molecule type" value="Genomic_DNA"/>
</dbReference>
<dbReference type="KEGG" id="whr:OG579_19545"/>
<feature type="transmembrane region" description="Helical" evidence="1">
    <location>
        <begin position="418"/>
        <end position="443"/>
    </location>
</feature>
<keyword evidence="1" id="KW-1133">Transmembrane helix</keyword>
<evidence type="ECO:0000313" key="2">
    <source>
        <dbReference type="EMBL" id="WUM19860.1"/>
    </source>
</evidence>
<dbReference type="RefSeq" id="WP_328857301.1">
    <property type="nucleotide sequence ID" value="NZ_CP108021.1"/>
</dbReference>
<evidence type="ECO:0000256" key="1">
    <source>
        <dbReference type="SAM" id="Phobius"/>
    </source>
</evidence>
<reference evidence="2 3" key="1">
    <citation type="submission" date="2022-10" db="EMBL/GenBank/DDBJ databases">
        <title>The complete genomes of actinobacterial strains from the NBC collection.</title>
        <authorList>
            <person name="Joergensen T.S."/>
            <person name="Alvarez Arevalo M."/>
            <person name="Sterndorff E.B."/>
            <person name="Faurdal D."/>
            <person name="Vuksanovic O."/>
            <person name="Mourched A.-S."/>
            <person name="Charusanti P."/>
            <person name="Shaw S."/>
            <person name="Blin K."/>
            <person name="Weber T."/>
        </authorList>
    </citation>
    <scope>NUCLEOTIDE SEQUENCE [LARGE SCALE GENOMIC DNA]</scope>
    <source>
        <strain evidence="2 3">NBC_00319</strain>
    </source>
</reference>
<proteinExistence type="predicted"/>
<sequence>MAHPTSTTSAVSVDVRAHRSPAHAGRGVVIALGLLLLIHVVVRAYVLVRGNFYWDDLILTSRAGTHGFLAPSLLFDDHDGHLMPAAMAVIDVVTAVAPLSWPVAAATLLVGQLVASASVARMIVVVGGRRPAALVAFAFYLLTPMVVPSFAWWASGLNNLPLQAAMAWVVADAVLLTRDRAGGAPRGPRSQIIESRTIVIRSAVVFAVGLAFFEKSALILPVAFAVALLGVRLSQLGRNPGEPTRALPVVWRRAGGLWIALSTVAAVWAVVFVVVARPTTGDHSIRQTAALVWRSVSEGIVPAVAGGPWTWDRWIPSPPFGTPGVGLQIVGWLVVAGAVVAAIRARRGAVAIVVCTVGYIVVAQALVSWNRSSTTTALELSQTLRYLPDTAVVLVAAAALIIAAPSRSGGHPGRGPRLVGAAVVAFSAIGSVVSTLTFAGSWAHDPTGDYVTTAHASLAASADTPMFSQPVPLEVLTPVAYPDNLVENVFSGLSKRPEFGDWTGDLRVLSPKGTVTAGAVTRARGFAAGAGACDRPEVTGPTSIDLDGPLIRWRWTVQFAYCANAAGEVEVRIGDSSPVIAPVEAGLHGLWVQASGTGTTVSIRPHTPGLALHLAAGVVGEVYDPALIR</sequence>
<feature type="transmembrane region" description="Helical" evidence="1">
    <location>
        <begin position="219"/>
        <end position="236"/>
    </location>
</feature>
<name>A0AAU4K1D1_9NOCA</name>
<feature type="transmembrane region" description="Helical" evidence="1">
    <location>
        <begin position="350"/>
        <end position="367"/>
    </location>
</feature>
<keyword evidence="3" id="KW-1185">Reference proteome</keyword>
<keyword evidence="1" id="KW-0812">Transmembrane</keyword>